<organism evidence="1 2">
    <name type="scientific">Gigaspora margarita</name>
    <dbReference type="NCBI Taxonomy" id="4874"/>
    <lineage>
        <taxon>Eukaryota</taxon>
        <taxon>Fungi</taxon>
        <taxon>Fungi incertae sedis</taxon>
        <taxon>Mucoromycota</taxon>
        <taxon>Glomeromycotina</taxon>
        <taxon>Glomeromycetes</taxon>
        <taxon>Diversisporales</taxon>
        <taxon>Gigasporaceae</taxon>
        <taxon>Gigaspora</taxon>
    </lineage>
</organism>
<sequence>QGILGVLYAAKINNSEIFIELEQAELLINLKSFQIDILYKYIKDDGYKKLFNALFNTIQELTNQPLYIYHIHGKETTFDIYVQIMHYTFSMKFINAPFFELVEYILNTIISLDKAKSISNIELEERKIALLERQTKLRKEIAKAKAIELQNQQLKI</sequence>
<feature type="non-terminal residue" evidence="1">
    <location>
        <position position="156"/>
    </location>
</feature>
<accession>A0ABN7WAL2</accession>
<protein>
    <submittedName>
        <fullName evidence="1">46260_t:CDS:1</fullName>
    </submittedName>
</protein>
<evidence type="ECO:0000313" key="2">
    <source>
        <dbReference type="Proteomes" id="UP000789901"/>
    </source>
</evidence>
<reference evidence="1 2" key="1">
    <citation type="submission" date="2021-06" db="EMBL/GenBank/DDBJ databases">
        <authorList>
            <person name="Kallberg Y."/>
            <person name="Tangrot J."/>
            <person name="Rosling A."/>
        </authorList>
    </citation>
    <scope>NUCLEOTIDE SEQUENCE [LARGE SCALE GENOMIC DNA]</scope>
    <source>
        <strain evidence="1 2">120-4 pot B 10/14</strain>
    </source>
</reference>
<name>A0ABN7WAL2_GIGMA</name>
<feature type="non-terminal residue" evidence="1">
    <location>
        <position position="1"/>
    </location>
</feature>
<dbReference type="Proteomes" id="UP000789901">
    <property type="component" value="Unassembled WGS sequence"/>
</dbReference>
<proteinExistence type="predicted"/>
<gene>
    <name evidence="1" type="ORF">GMARGA_LOCUS28467</name>
</gene>
<keyword evidence="2" id="KW-1185">Reference proteome</keyword>
<evidence type="ECO:0000313" key="1">
    <source>
        <dbReference type="EMBL" id="CAG8823991.1"/>
    </source>
</evidence>
<comment type="caution">
    <text evidence="1">The sequence shown here is derived from an EMBL/GenBank/DDBJ whole genome shotgun (WGS) entry which is preliminary data.</text>
</comment>
<dbReference type="EMBL" id="CAJVQB010036472">
    <property type="protein sequence ID" value="CAG8823991.1"/>
    <property type="molecule type" value="Genomic_DNA"/>
</dbReference>